<reference evidence="8" key="1">
    <citation type="journal article" date="2014" name="Int. J. Syst. Evol. Microbiol.">
        <title>Complete genome sequence of Corynebacterium casei LMG S-19264T (=DSM 44701T), isolated from a smear-ripened cheese.</title>
        <authorList>
            <consortium name="US DOE Joint Genome Institute (JGI-PGF)"/>
            <person name="Walter F."/>
            <person name="Albersmeier A."/>
            <person name="Kalinowski J."/>
            <person name="Ruckert C."/>
        </authorList>
    </citation>
    <scope>NUCLEOTIDE SEQUENCE</scope>
    <source>
        <strain evidence="8">KCTC 23077</strain>
    </source>
</reference>
<evidence type="ECO:0000256" key="2">
    <source>
        <dbReference type="SAM" id="MobiDB-lite"/>
    </source>
</evidence>
<feature type="signal peptide" evidence="3">
    <location>
        <begin position="1"/>
        <end position="19"/>
    </location>
</feature>
<dbReference type="EMBL" id="BMYD01000002">
    <property type="protein sequence ID" value="GHA80047.1"/>
    <property type="molecule type" value="Genomic_DNA"/>
</dbReference>
<dbReference type="Proteomes" id="UP000646426">
    <property type="component" value="Unassembled WGS sequence"/>
</dbReference>
<evidence type="ECO:0000259" key="4">
    <source>
        <dbReference type="Pfam" id="PF25876"/>
    </source>
</evidence>
<dbReference type="NCBIfam" id="TIGR01730">
    <property type="entry name" value="RND_mfp"/>
    <property type="match status" value="1"/>
</dbReference>
<dbReference type="GO" id="GO:1990281">
    <property type="term" value="C:efflux pump complex"/>
    <property type="evidence" value="ECO:0007669"/>
    <property type="project" value="TreeGrafter"/>
</dbReference>
<feature type="domain" description="Multidrug resistance protein MdtA-like barrel-sandwich hybrid" evidence="5">
    <location>
        <begin position="72"/>
        <end position="198"/>
    </location>
</feature>
<evidence type="ECO:0000313" key="8">
    <source>
        <dbReference type="EMBL" id="GHA80047.1"/>
    </source>
</evidence>
<dbReference type="PANTHER" id="PTHR30469:SF11">
    <property type="entry name" value="BLL4320 PROTEIN"/>
    <property type="match status" value="1"/>
</dbReference>
<evidence type="ECO:0000313" key="9">
    <source>
        <dbReference type="Proteomes" id="UP000646426"/>
    </source>
</evidence>
<dbReference type="PANTHER" id="PTHR30469">
    <property type="entry name" value="MULTIDRUG RESISTANCE PROTEIN MDTA"/>
    <property type="match status" value="1"/>
</dbReference>
<dbReference type="FunFam" id="2.40.30.170:FF:000010">
    <property type="entry name" value="Efflux RND transporter periplasmic adaptor subunit"/>
    <property type="match status" value="1"/>
</dbReference>
<dbReference type="SUPFAM" id="SSF111369">
    <property type="entry name" value="HlyD-like secretion proteins"/>
    <property type="match status" value="1"/>
</dbReference>
<dbReference type="Pfam" id="PF25989">
    <property type="entry name" value="YknX_C"/>
    <property type="match status" value="1"/>
</dbReference>
<protein>
    <submittedName>
        <fullName evidence="8">MexH family multidrug efflux RND transporter periplasmic adaptor subunit</fullName>
    </submittedName>
</protein>
<dbReference type="InterPro" id="IPR058637">
    <property type="entry name" value="YknX-like_C"/>
</dbReference>
<feature type="chain" id="PRO_5036712775" evidence="3">
    <location>
        <begin position="20"/>
        <end position="391"/>
    </location>
</feature>
<evidence type="ECO:0000259" key="6">
    <source>
        <dbReference type="Pfam" id="PF25954"/>
    </source>
</evidence>
<dbReference type="Gene3D" id="2.40.50.100">
    <property type="match status" value="1"/>
</dbReference>
<dbReference type="Gene3D" id="2.40.420.20">
    <property type="match status" value="1"/>
</dbReference>
<keyword evidence="9" id="KW-1185">Reference proteome</keyword>
<dbReference type="InterPro" id="IPR058624">
    <property type="entry name" value="MdtA-like_HH"/>
</dbReference>
<dbReference type="InterPro" id="IPR058625">
    <property type="entry name" value="MdtA-like_BSH"/>
</dbReference>
<dbReference type="Gene3D" id="2.40.30.170">
    <property type="match status" value="1"/>
</dbReference>
<evidence type="ECO:0000259" key="7">
    <source>
        <dbReference type="Pfam" id="PF25989"/>
    </source>
</evidence>
<evidence type="ECO:0000259" key="5">
    <source>
        <dbReference type="Pfam" id="PF25917"/>
    </source>
</evidence>
<accession>A0A918T000</accession>
<feature type="region of interest" description="Disordered" evidence="2">
    <location>
        <begin position="352"/>
        <end position="391"/>
    </location>
</feature>
<dbReference type="Pfam" id="PF25954">
    <property type="entry name" value="Beta-barrel_RND_2"/>
    <property type="match status" value="1"/>
</dbReference>
<sequence length="391" mass="40232">MRRSALYSGLLIAAVVALAACGGGEDAAAGGPGGGPGGPPGEMKLPVETATITPRPLEGGLQTVGSLRADESVVVRPEVAGRIDRIHFTEGGRVTAGQPLFTLDGSLARASLNEAQANLENSRRAAARATELSSSQLIARSDLDRARAALGVDQARAASARTALEKMTLRAPFSGQVGLREVSVGEVVNAGQDLVTLVRLDPIEVDFAVPEAALPKLQNGQAVRIVVDAFPGDTFTGKVVAIDPVIDPNSRSARLRAQIPNPDHRLRPGQFAKLKLDTGSGNATALLVPEQALMQDGDTRFLYTVVDGKAKRMTVKTGTRTPGFVEITEGLKPGDVVITAGQAKPMMREGMPVMPLPPAGAGPAPAGNPAPAQPAPAADATPASNAKPTSS</sequence>
<gene>
    <name evidence="8" type="ORF">GCM10007067_17090</name>
</gene>
<dbReference type="InterPro" id="IPR058792">
    <property type="entry name" value="Beta-barrel_RND_2"/>
</dbReference>
<dbReference type="RefSeq" id="WP_189455403.1">
    <property type="nucleotide sequence ID" value="NZ_BMYD01000002.1"/>
</dbReference>
<dbReference type="Pfam" id="PF25917">
    <property type="entry name" value="BSH_RND"/>
    <property type="match status" value="1"/>
</dbReference>
<keyword evidence="3" id="KW-0732">Signal</keyword>
<feature type="compositionally biased region" description="Pro residues" evidence="2">
    <location>
        <begin position="354"/>
        <end position="374"/>
    </location>
</feature>
<reference evidence="8" key="2">
    <citation type="submission" date="2020-09" db="EMBL/GenBank/DDBJ databases">
        <authorList>
            <person name="Sun Q."/>
            <person name="Kim S."/>
        </authorList>
    </citation>
    <scope>NUCLEOTIDE SEQUENCE</scope>
    <source>
        <strain evidence="8">KCTC 23077</strain>
    </source>
</reference>
<comment type="similarity">
    <text evidence="1">Belongs to the membrane fusion protein (MFP) (TC 8.A.1) family.</text>
</comment>
<proteinExistence type="inferred from homology"/>
<dbReference type="Pfam" id="PF25876">
    <property type="entry name" value="HH_MFP_RND"/>
    <property type="match status" value="1"/>
</dbReference>
<organism evidence="8 9">
    <name type="scientific">Cognatilysobacter bugurensis</name>
    <dbReference type="NCBI Taxonomy" id="543356"/>
    <lineage>
        <taxon>Bacteria</taxon>
        <taxon>Pseudomonadati</taxon>
        <taxon>Pseudomonadota</taxon>
        <taxon>Gammaproteobacteria</taxon>
        <taxon>Lysobacterales</taxon>
        <taxon>Lysobacteraceae</taxon>
        <taxon>Cognatilysobacter</taxon>
    </lineage>
</organism>
<comment type="caution">
    <text evidence="8">The sequence shown here is derived from an EMBL/GenBank/DDBJ whole genome shotgun (WGS) entry which is preliminary data.</text>
</comment>
<feature type="domain" description="YknX-like C-terminal permuted SH3-like" evidence="7">
    <location>
        <begin position="286"/>
        <end position="353"/>
    </location>
</feature>
<evidence type="ECO:0000256" key="1">
    <source>
        <dbReference type="ARBA" id="ARBA00009477"/>
    </source>
</evidence>
<dbReference type="PROSITE" id="PS51257">
    <property type="entry name" value="PROKAR_LIPOPROTEIN"/>
    <property type="match status" value="1"/>
</dbReference>
<dbReference type="Gene3D" id="1.10.287.470">
    <property type="entry name" value="Helix hairpin bin"/>
    <property type="match status" value="1"/>
</dbReference>
<dbReference type="InterPro" id="IPR006143">
    <property type="entry name" value="RND_pump_MFP"/>
</dbReference>
<feature type="domain" description="Multidrug resistance protein MdtA-like alpha-helical hairpin" evidence="4">
    <location>
        <begin position="108"/>
        <end position="166"/>
    </location>
</feature>
<evidence type="ECO:0000256" key="3">
    <source>
        <dbReference type="SAM" id="SignalP"/>
    </source>
</evidence>
<name>A0A918T000_9GAMM</name>
<feature type="compositionally biased region" description="Low complexity" evidence="2">
    <location>
        <begin position="375"/>
        <end position="391"/>
    </location>
</feature>
<feature type="domain" description="CusB-like beta-barrel" evidence="6">
    <location>
        <begin position="205"/>
        <end position="278"/>
    </location>
</feature>
<dbReference type="GO" id="GO:0015562">
    <property type="term" value="F:efflux transmembrane transporter activity"/>
    <property type="evidence" value="ECO:0007669"/>
    <property type="project" value="TreeGrafter"/>
</dbReference>
<dbReference type="AlphaFoldDB" id="A0A918T000"/>